<dbReference type="Proteomes" id="UP001152795">
    <property type="component" value="Unassembled WGS sequence"/>
</dbReference>
<protein>
    <submittedName>
        <fullName evidence="1">Uncharacterized protein</fullName>
    </submittedName>
</protein>
<reference evidence="1" key="1">
    <citation type="submission" date="2020-04" db="EMBL/GenBank/DDBJ databases">
        <authorList>
            <person name="Alioto T."/>
            <person name="Alioto T."/>
            <person name="Gomez Garrido J."/>
        </authorList>
    </citation>
    <scope>NUCLEOTIDE SEQUENCE</scope>
    <source>
        <strain evidence="1">A484AB</strain>
    </source>
</reference>
<organism evidence="1 2">
    <name type="scientific">Paramuricea clavata</name>
    <name type="common">Red gorgonian</name>
    <name type="synonym">Violescent sea-whip</name>
    <dbReference type="NCBI Taxonomy" id="317549"/>
    <lineage>
        <taxon>Eukaryota</taxon>
        <taxon>Metazoa</taxon>
        <taxon>Cnidaria</taxon>
        <taxon>Anthozoa</taxon>
        <taxon>Octocorallia</taxon>
        <taxon>Malacalcyonacea</taxon>
        <taxon>Plexauridae</taxon>
        <taxon>Paramuricea</taxon>
    </lineage>
</organism>
<comment type="caution">
    <text evidence="1">The sequence shown here is derived from an EMBL/GenBank/DDBJ whole genome shotgun (WGS) entry which is preliminary data.</text>
</comment>
<dbReference type="AlphaFoldDB" id="A0A6S7FIG4"/>
<proteinExistence type="predicted"/>
<dbReference type="EMBL" id="CACRXK020000039">
    <property type="protein sequence ID" value="CAB3977247.1"/>
    <property type="molecule type" value="Genomic_DNA"/>
</dbReference>
<gene>
    <name evidence="1" type="ORF">PACLA_8A071893</name>
</gene>
<evidence type="ECO:0000313" key="1">
    <source>
        <dbReference type="EMBL" id="CAB3977247.1"/>
    </source>
</evidence>
<dbReference type="OrthoDB" id="7471137at2759"/>
<name>A0A6S7FIG4_PARCT</name>
<evidence type="ECO:0000313" key="2">
    <source>
        <dbReference type="Proteomes" id="UP001152795"/>
    </source>
</evidence>
<keyword evidence="2" id="KW-1185">Reference proteome</keyword>
<sequence>MDESYNFLSAKYDQSLKQLQSLNEKSNIKLEKKTSVLQMDLNNVETVSEDLAQYLRHDCVEISGVDPSEGQSCNNIVVSLSEEMGIMRYINSSCPANI</sequence>
<accession>A0A6S7FIG4</accession>